<reference evidence="1" key="1">
    <citation type="journal article" date="2023" name="Mol. Phylogenet. Evol.">
        <title>Genome-scale phylogeny and comparative genomics of the fungal order Sordariales.</title>
        <authorList>
            <person name="Hensen N."/>
            <person name="Bonometti L."/>
            <person name="Westerberg I."/>
            <person name="Brannstrom I.O."/>
            <person name="Guillou S."/>
            <person name="Cros-Aarteil S."/>
            <person name="Calhoun S."/>
            <person name="Haridas S."/>
            <person name="Kuo A."/>
            <person name="Mondo S."/>
            <person name="Pangilinan J."/>
            <person name="Riley R."/>
            <person name="LaButti K."/>
            <person name="Andreopoulos B."/>
            <person name="Lipzen A."/>
            <person name="Chen C."/>
            <person name="Yan M."/>
            <person name="Daum C."/>
            <person name="Ng V."/>
            <person name="Clum A."/>
            <person name="Steindorff A."/>
            <person name="Ohm R.A."/>
            <person name="Martin F."/>
            <person name="Silar P."/>
            <person name="Natvig D.O."/>
            <person name="Lalanne C."/>
            <person name="Gautier V."/>
            <person name="Ament-Velasquez S.L."/>
            <person name="Kruys A."/>
            <person name="Hutchinson M.I."/>
            <person name="Powell A.J."/>
            <person name="Barry K."/>
            <person name="Miller A.N."/>
            <person name="Grigoriev I.V."/>
            <person name="Debuchy R."/>
            <person name="Gladieux P."/>
            <person name="Hiltunen Thoren M."/>
            <person name="Johannesson H."/>
        </authorList>
    </citation>
    <scope>NUCLEOTIDE SEQUENCE</scope>
    <source>
        <strain evidence="1">PSN324</strain>
    </source>
</reference>
<sequence>MPSENQAKHEEAVDASWEATRGAISGAIKWGIGTALLGGVGYLASPVYRGLTIQFKVYIQMSGMVLGSMLEADRRLRDYEAQMRLRRRLMRDQAMWASLEEEYGKEGDDDK</sequence>
<dbReference type="AlphaFoldDB" id="A0AAV9HIC6"/>
<evidence type="ECO:0000313" key="1">
    <source>
        <dbReference type="EMBL" id="KAK4459774.1"/>
    </source>
</evidence>
<protein>
    <recommendedName>
        <fullName evidence="3">Imidazoleglycerol-phosphate dehydratase</fullName>
    </recommendedName>
</protein>
<name>A0AAV9HIC6_9PEZI</name>
<dbReference type="EMBL" id="MU865028">
    <property type="protein sequence ID" value="KAK4459774.1"/>
    <property type="molecule type" value="Genomic_DNA"/>
</dbReference>
<evidence type="ECO:0000313" key="2">
    <source>
        <dbReference type="Proteomes" id="UP001321749"/>
    </source>
</evidence>
<dbReference type="InterPro" id="IPR038882">
    <property type="entry name" value="Rcf3"/>
</dbReference>
<dbReference type="Proteomes" id="UP001321749">
    <property type="component" value="Unassembled WGS sequence"/>
</dbReference>
<organism evidence="1 2">
    <name type="scientific">Cladorrhinum samala</name>
    <dbReference type="NCBI Taxonomy" id="585594"/>
    <lineage>
        <taxon>Eukaryota</taxon>
        <taxon>Fungi</taxon>
        <taxon>Dikarya</taxon>
        <taxon>Ascomycota</taxon>
        <taxon>Pezizomycotina</taxon>
        <taxon>Sordariomycetes</taxon>
        <taxon>Sordariomycetidae</taxon>
        <taxon>Sordariales</taxon>
        <taxon>Podosporaceae</taxon>
        <taxon>Cladorrhinum</taxon>
    </lineage>
</organism>
<gene>
    <name evidence="1" type="ORF">QBC42DRAFT_299138</name>
</gene>
<proteinExistence type="predicted"/>
<dbReference type="PANTHER" id="PTHR39153">
    <property type="entry name" value="AGR244WP"/>
    <property type="match status" value="1"/>
</dbReference>
<reference evidence="1" key="2">
    <citation type="submission" date="2023-06" db="EMBL/GenBank/DDBJ databases">
        <authorList>
            <consortium name="Lawrence Berkeley National Laboratory"/>
            <person name="Mondo S.J."/>
            <person name="Hensen N."/>
            <person name="Bonometti L."/>
            <person name="Westerberg I."/>
            <person name="Brannstrom I.O."/>
            <person name="Guillou S."/>
            <person name="Cros-Aarteil S."/>
            <person name="Calhoun S."/>
            <person name="Haridas S."/>
            <person name="Kuo A."/>
            <person name="Pangilinan J."/>
            <person name="Riley R."/>
            <person name="Labutti K."/>
            <person name="Andreopoulos B."/>
            <person name="Lipzen A."/>
            <person name="Chen C."/>
            <person name="Yanf M."/>
            <person name="Daum C."/>
            <person name="Ng V."/>
            <person name="Clum A."/>
            <person name="Steindorff A."/>
            <person name="Ohm R."/>
            <person name="Martin F."/>
            <person name="Silar P."/>
            <person name="Natvig D."/>
            <person name="Lalanne C."/>
            <person name="Gautier V."/>
            <person name="Ament-Velasquez S.L."/>
            <person name="Kruys A."/>
            <person name="Hutchinson M.I."/>
            <person name="Powell A.J."/>
            <person name="Barry K."/>
            <person name="Miller A.N."/>
            <person name="Grigoriev I.V."/>
            <person name="Debuchy R."/>
            <person name="Gladieux P."/>
            <person name="Thoren M.H."/>
            <person name="Johannesson H."/>
        </authorList>
    </citation>
    <scope>NUCLEOTIDE SEQUENCE</scope>
    <source>
        <strain evidence="1">PSN324</strain>
    </source>
</reference>
<comment type="caution">
    <text evidence="1">The sequence shown here is derived from an EMBL/GenBank/DDBJ whole genome shotgun (WGS) entry which is preliminary data.</text>
</comment>
<accession>A0AAV9HIC6</accession>
<keyword evidence="2" id="KW-1185">Reference proteome</keyword>
<dbReference type="PANTHER" id="PTHR39153:SF1">
    <property type="entry name" value="AGR244WP"/>
    <property type="match status" value="1"/>
</dbReference>
<evidence type="ECO:0008006" key="3">
    <source>
        <dbReference type="Google" id="ProtNLM"/>
    </source>
</evidence>